<dbReference type="InterPro" id="IPR004443">
    <property type="entry name" value="YjeF_N_dom"/>
</dbReference>
<dbReference type="EC" id="4.2.1.136" evidence="19"/>
<dbReference type="SUPFAM" id="SSF53613">
    <property type="entry name" value="Ribokinase-like"/>
    <property type="match status" value="1"/>
</dbReference>
<dbReference type="EMBL" id="WVHS01000007">
    <property type="protein sequence ID" value="MXV17996.1"/>
    <property type="molecule type" value="Genomic_DNA"/>
</dbReference>
<evidence type="ECO:0000256" key="15">
    <source>
        <dbReference type="ARBA" id="ARBA00048238"/>
    </source>
</evidence>
<evidence type="ECO:0000256" key="6">
    <source>
        <dbReference type="ARBA" id="ARBA00022741"/>
    </source>
</evidence>
<feature type="binding site" evidence="17">
    <location>
        <position position="263"/>
    </location>
    <ligand>
        <name>(6S)-NADPHX</name>
        <dbReference type="ChEBI" id="CHEBI:64076"/>
    </ligand>
</feature>
<dbReference type="RefSeq" id="WP_160909001.1">
    <property type="nucleotide sequence ID" value="NZ_WVHS01000007.1"/>
</dbReference>
<dbReference type="EC" id="5.1.99.6" evidence="19"/>
<evidence type="ECO:0000256" key="16">
    <source>
        <dbReference type="ARBA" id="ARBA00049209"/>
    </source>
</evidence>
<comment type="similarity">
    <text evidence="4 19">In the C-terminal section; belongs to the NnrD/CARKD family.</text>
</comment>
<dbReference type="HAMAP" id="MF_01966">
    <property type="entry name" value="NADHX_epimerase"/>
    <property type="match status" value="1"/>
</dbReference>
<dbReference type="AlphaFoldDB" id="A0A7K1Y5L0"/>
<evidence type="ECO:0000259" key="20">
    <source>
        <dbReference type="PROSITE" id="PS51383"/>
    </source>
</evidence>
<comment type="catalytic activity">
    <reaction evidence="15 17 19">
        <text>(6S)-NADHX + ADP = AMP + phosphate + NADH + H(+)</text>
        <dbReference type="Rhea" id="RHEA:32223"/>
        <dbReference type="ChEBI" id="CHEBI:15378"/>
        <dbReference type="ChEBI" id="CHEBI:43474"/>
        <dbReference type="ChEBI" id="CHEBI:57945"/>
        <dbReference type="ChEBI" id="CHEBI:64074"/>
        <dbReference type="ChEBI" id="CHEBI:456215"/>
        <dbReference type="ChEBI" id="CHEBI:456216"/>
        <dbReference type="EC" id="4.2.1.136"/>
    </reaction>
</comment>
<comment type="caution">
    <text evidence="18">Lacks conserved residue(s) required for the propagation of feature annotation.</text>
</comment>
<keyword evidence="11 18" id="KW-0413">Isomerase</keyword>
<evidence type="ECO:0000256" key="4">
    <source>
        <dbReference type="ARBA" id="ARBA00009524"/>
    </source>
</evidence>
<comment type="cofactor">
    <cofactor evidence="18 19">
        <name>K(+)</name>
        <dbReference type="ChEBI" id="CHEBI:29103"/>
    </cofactor>
    <text evidence="18 19">Binds 1 potassium ion per subunit.</text>
</comment>
<evidence type="ECO:0000256" key="2">
    <source>
        <dbReference type="ARBA" id="ARBA00000909"/>
    </source>
</evidence>
<comment type="function">
    <text evidence="17">Catalyzes the dehydration of the S-form of NAD(P)HX at the expense of ADP, which is converted to AMP. Together with NAD(P)HX epimerase, which catalyzes the epimerization of the S- and R-forms, the enzyme allows the repair of both epimers of NAD(P)HX, a damaged form of NAD(P)H that is a result of enzymatic or heat-dependent hydration.</text>
</comment>
<proteinExistence type="inferred from homology"/>
<evidence type="ECO:0000256" key="9">
    <source>
        <dbReference type="ARBA" id="ARBA00022958"/>
    </source>
</evidence>
<feature type="binding site" evidence="18">
    <location>
        <begin position="59"/>
        <end position="63"/>
    </location>
    <ligand>
        <name>(6S)-NADPHX</name>
        <dbReference type="ChEBI" id="CHEBI:64076"/>
    </ligand>
</feature>
<evidence type="ECO:0000256" key="1">
    <source>
        <dbReference type="ARBA" id="ARBA00000013"/>
    </source>
</evidence>
<comment type="function">
    <text evidence="14 19">Bifunctional enzyme that catalyzes the epimerization of the S- and R-forms of NAD(P)HX and the dehydration of the S-form of NAD(P)HX at the expense of ADP, which is converted to AMP. This allows the repair of both epimers of NAD(P)HX, a damaged form of NAD(P)H that is a result of enzymatic or heat-dependent hydration.</text>
</comment>
<evidence type="ECO:0000256" key="7">
    <source>
        <dbReference type="ARBA" id="ARBA00022840"/>
    </source>
</evidence>
<evidence type="ECO:0000256" key="14">
    <source>
        <dbReference type="ARBA" id="ARBA00025153"/>
    </source>
</evidence>
<protein>
    <recommendedName>
        <fullName evidence="19">Bifunctional NAD(P)H-hydrate repair enzyme</fullName>
    </recommendedName>
    <alternativeName>
        <fullName evidence="19">Nicotinamide nucleotide repair protein</fullName>
    </alternativeName>
    <domain>
        <recommendedName>
            <fullName evidence="19">ADP-dependent (S)-NAD(P)H-hydrate dehydratase</fullName>
            <ecNumber evidence="19">4.2.1.136</ecNumber>
        </recommendedName>
        <alternativeName>
            <fullName evidence="19">ADP-dependent NAD(P)HX dehydratase</fullName>
        </alternativeName>
    </domain>
    <domain>
        <recommendedName>
            <fullName evidence="19">NAD(P)H-hydrate epimerase</fullName>
            <ecNumber evidence="19">5.1.99.6</ecNumber>
        </recommendedName>
    </domain>
</protein>
<comment type="similarity">
    <text evidence="17">Belongs to the NnrD/CARKD family.</text>
</comment>
<evidence type="ECO:0000256" key="13">
    <source>
        <dbReference type="ARBA" id="ARBA00023268"/>
    </source>
</evidence>
<dbReference type="SUPFAM" id="SSF64153">
    <property type="entry name" value="YjeF N-terminal domain-like"/>
    <property type="match status" value="1"/>
</dbReference>
<feature type="domain" description="YjeF N-terminal" evidence="21">
    <location>
        <begin position="10"/>
        <end position="218"/>
    </location>
</feature>
<dbReference type="HAMAP" id="MF_01965">
    <property type="entry name" value="NADHX_dehydratase"/>
    <property type="match status" value="1"/>
</dbReference>
<keyword evidence="5 18" id="KW-0479">Metal-binding</keyword>
<feature type="binding site" evidence="17">
    <location>
        <begin position="409"/>
        <end position="413"/>
    </location>
    <ligand>
        <name>AMP</name>
        <dbReference type="ChEBI" id="CHEBI:456215"/>
    </ligand>
</feature>
<comment type="cofactor">
    <cofactor evidence="17">
        <name>Mg(2+)</name>
        <dbReference type="ChEBI" id="CHEBI:18420"/>
    </cofactor>
</comment>
<reference evidence="22 23" key="1">
    <citation type="submission" date="2019-11" db="EMBL/GenBank/DDBJ databases">
        <title>Pedobacter sp. HMF7056 Genome sequencing and assembly.</title>
        <authorList>
            <person name="Kang H."/>
            <person name="Kim H."/>
            <person name="Joh K."/>
        </authorList>
    </citation>
    <scope>NUCLEOTIDE SEQUENCE [LARGE SCALE GENOMIC DNA]</scope>
    <source>
        <strain evidence="22 23">HMF7056</strain>
    </source>
</reference>
<feature type="binding site" evidence="18">
    <location>
        <position position="127"/>
    </location>
    <ligand>
        <name>K(+)</name>
        <dbReference type="ChEBI" id="CHEBI:29103"/>
    </ligand>
</feature>
<evidence type="ECO:0000259" key="21">
    <source>
        <dbReference type="PROSITE" id="PS51385"/>
    </source>
</evidence>
<feature type="binding site" evidence="17">
    <location>
        <position position="439"/>
    </location>
    <ligand>
        <name>(6S)-NADPHX</name>
        <dbReference type="ChEBI" id="CHEBI:64076"/>
    </ligand>
</feature>
<comment type="catalytic activity">
    <reaction evidence="1 18 19">
        <text>(6R)-NADHX = (6S)-NADHX</text>
        <dbReference type="Rhea" id="RHEA:32215"/>
        <dbReference type="ChEBI" id="CHEBI:64074"/>
        <dbReference type="ChEBI" id="CHEBI:64075"/>
        <dbReference type="EC" id="5.1.99.6"/>
    </reaction>
</comment>
<comment type="similarity">
    <text evidence="3 19">In the N-terminal section; belongs to the NnrE/AIBP family.</text>
</comment>
<accession>A0A7K1Y5L0</accession>
<keyword evidence="8 17" id="KW-0521">NADP</keyword>
<dbReference type="NCBIfam" id="TIGR00196">
    <property type="entry name" value="yjeF_cterm"/>
    <property type="match status" value="1"/>
</dbReference>
<evidence type="ECO:0000256" key="17">
    <source>
        <dbReference type="HAMAP-Rule" id="MF_01965"/>
    </source>
</evidence>
<dbReference type="GO" id="GO:0046872">
    <property type="term" value="F:metal ion binding"/>
    <property type="evidence" value="ECO:0007669"/>
    <property type="project" value="UniProtKB-UniRule"/>
</dbReference>
<dbReference type="InterPro" id="IPR030677">
    <property type="entry name" value="Nnr"/>
</dbReference>
<name>A0A7K1Y5L0_9SPHI</name>
<organism evidence="22 23">
    <name type="scientific">Hufsiella ginkgonis</name>
    <dbReference type="NCBI Taxonomy" id="2695274"/>
    <lineage>
        <taxon>Bacteria</taxon>
        <taxon>Pseudomonadati</taxon>
        <taxon>Bacteroidota</taxon>
        <taxon>Sphingobacteriia</taxon>
        <taxon>Sphingobacteriales</taxon>
        <taxon>Sphingobacteriaceae</taxon>
        <taxon>Hufsiella</taxon>
    </lineage>
</organism>
<keyword evidence="7 17" id="KW-0067">ATP-binding</keyword>
<gene>
    <name evidence="18" type="primary">nnrE</name>
    <name evidence="17" type="synonym">nnrD</name>
    <name evidence="22" type="ORF">GS398_22055</name>
</gene>
<comment type="function">
    <text evidence="18">Catalyzes the epimerization of the S- and R-forms of NAD(P)HX, a damaged form of NAD(P)H that is a result of enzymatic or heat-dependent hydration. This is a prerequisite for the S-specific NAD(P)H-hydrate dehydratase to allow the repair of both epimers of NAD(P)HX.</text>
</comment>
<dbReference type="GO" id="GO:0046496">
    <property type="term" value="P:nicotinamide nucleotide metabolic process"/>
    <property type="evidence" value="ECO:0007669"/>
    <property type="project" value="UniProtKB-UniRule"/>
</dbReference>
<dbReference type="Pfam" id="PF03853">
    <property type="entry name" value="YjeF_N"/>
    <property type="match status" value="1"/>
</dbReference>
<dbReference type="Gene3D" id="3.40.50.10260">
    <property type="entry name" value="YjeF N-terminal domain"/>
    <property type="match status" value="1"/>
</dbReference>
<evidence type="ECO:0000313" key="23">
    <source>
        <dbReference type="Proteomes" id="UP000451233"/>
    </source>
</evidence>
<evidence type="ECO:0000256" key="18">
    <source>
        <dbReference type="HAMAP-Rule" id="MF_01966"/>
    </source>
</evidence>
<sequence>MMHLLTASQTRQADQYTIQQRKISADDLMEDAVNAFCRTFIATFPDKHQFISVYCGTGNNGGDGLAIARLLVREGYQQVTVKIAPFNRSRAEGFRLNLGRVESLRIPVTELSADGFPDESQATVLIDALLGSGLNKPLTGSWQLLVRHLNNSGRPIVSVDIPTGFPAEGPVGDPEDFIHATLVITFQLPKINFFFPESEKAIAEFKVVDIGLDPEFISGQQSGFTLVTDAAVRTLLQPRRPFSHKGTYGHTLIIAGKSETMGAALLCSEASLFTGAGLTTAFVPRDGLTALNVRSPEVIAIIRIAGSPLPKIDKYTAILAGPGFGTDQEAIAIIRQLIDARPGKLVLDADALTILSKDPQLLDKLPAETILTPHMKEFDRLFGAHEHWWARVQTARKYASLKRLVIVLKNRYTFIILPDGQVMINPTGSPAMATGGMGDVLAGMAVSLLAQGYAAGETAMLATYIHGLCGAQYEGMVCPAAELVKLIPAKMKALIH</sequence>
<evidence type="ECO:0000256" key="3">
    <source>
        <dbReference type="ARBA" id="ARBA00006001"/>
    </source>
</evidence>
<dbReference type="PROSITE" id="PS51385">
    <property type="entry name" value="YJEF_N"/>
    <property type="match status" value="1"/>
</dbReference>
<comment type="similarity">
    <text evidence="18">Belongs to the NnrE/AIBP family.</text>
</comment>
<dbReference type="PANTHER" id="PTHR12592:SF0">
    <property type="entry name" value="ATP-DEPENDENT (S)-NAD(P)H-HYDRATE DEHYDRATASE"/>
    <property type="match status" value="1"/>
</dbReference>
<dbReference type="Gene3D" id="3.40.1190.20">
    <property type="match status" value="1"/>
</dbReference>
<feature type="binding site" evidence="18">
    <location>
        <position position="160"/>
    </location>
    <ligand>
        <name>(6S)-NADPHX</name>
        <dbReference type="ChEBI" id="CHEBI:64076"/>
    </ligand>
</feature>
<feature type="binding site" evidence="18">
    <location>
        <position position="60"/>
    </location>
    <ligand>
        <name>K(+)</name>
        <dbReference type="ChEBI" id="CHEBI:29103"/>
    </ligand>
</feature>
<dbReference type="PROSITE" id="PS51383">
    <property type="entry name" value="YJEF_C_3"/>
    <property type="match status" value="1"/>
</dbReference>
<keyword evidence="13" id="KW-0511">Multifunctional enzyme</keyword>
<dbReference type="InterPro" id="IPR029056">
    <property type="entry name" value="Ribokinase-like"/>
</dbReference>
<evidence type="ECO:0000313" key="22">
    <source>
        <dbReference type="EMBL" id="MXV17996.1"/>
    </source>
</evidence>
<keyword evidence="23" id="KW-1185">Reference proteome</keyword>
<keyword evidence="9 18" id="KW-0630">Potassium</keyword>
<comment type="catalytic activity">
    <reaction evidence="16 17 19">
        <text>(6S)-NADPHX + ADP = AMP + phosphate + NADPH + H(+)</text>
        <dbReference type="Rhea" id="RHEA:32235"/>
        <dbReference type="ChEBI" id="CHEBI:15378"/>
        <dbReference type="ChEBI" id="CHEBI:43474"/>
        <dbReference type="ChEBI" id="CHEBI:57783"/>
        <dbReference type="ChEBI" id="CHEBI:64076"/>
        <dbReference type="ChEBI" id="CHEBI:456215"/>
        <dbReference type="ChEBI" id="CHEBI:456216"/>
        <dbReference type="EC" id="4.2.1.136"/>
    </reaction>
</comment>
<feature type="binding site" evidence="17">
    <location>
        <position position="374"/>
    </location>
    <ligand>
        <name>(6S)-NADPHX</name>
        <dbReference type="ChEBI" id="CHEBI:64076"/>
    </ligand>
</feature>
<dbReference type="NCBIfam" id="TIGR00197">
    <property type="entry name" value="yjeF_nterm"/>
    <property type="match status" value="1"/>
</dbReference>
<keyword evidence="12 17" id="KW-0456">Lyase</keyword>
<dbReference type="PANTHER" id="PTHR12592">
    <property type="entry name" value="ATP-DEPENDENT (S)-NAD(P)H-HYDRATE DEHYDRATASE FAMILY MEMBER"/>
    <property type="match status" value="1"/>
</dbReference>
<dbReference type="InterPro" id="IPR036652">
    <property type="entry name" value="YjeF_N_dom_sf"/>
</dbReference>
<feature type="binding site" evidence="17">
    <location>
        <position position="323"/>
    </location>
    <ligand>
        <name>(6S)-NADPHX</name>
        <dbReference type="ChEBI" id="CHEBI:64076"/>
    </ligand>
</feature>
<evidence type="ECO:0000256" key="12">
    <source>
        <dbReference type="ARBA" id="ARBA00023239"/>
    </source>
</evidence>
<feature type="domain" description="YjeF C-terminal" evidence="20">
    <location>
        <begin position="228"/>
        <end position="494"/>
    </location>
</feature>
<dbReference type="GO" id="GO:0052855">
    <property type="term" value="F:ADP-dependent NAD(P)H-hydrate dehydratase activity"/>
    <property type="evidence" value="ECO:0007669"/>
    <property type="project" value="UniProtKB-UniRule"/>
</dbReference>
<evidence type="ECO:0000256" key="19">
    <source>
        <dbReference type="PIRNR" id="PIRNR017184"/>
    </source>
</evidence>
<dbReference type="GO" id="GO:0052856">
    <property type="term" value="F:NAD(P)HX epimerase activity"/>
    <property type="evidence" value="ECO:0007669"/>
    <property type="project" value="UniProtKB-UniRule"/>
</dbReference>
<dbReference type="InterPro" id="IPR000631">
    <property type="entry name" value="CARKD"/>
</dbReference>
<keyword evidence="10 17" id="KW-0520">NAD</keyword>
<feature type="binding site" evidence="18">
    <location>
        <begin position="131"/>
        <end position="137"/>
    </location>
    <ligand>
        <name>(6S)-NADPHX</name>
        <dbReference type="ChEBI" id="CHEBI:64076"/>
    </ligand>
</feature>
<comment type="caution">
    <text evidence="22">The sequence shown here is derived from an EMBL/GenBank/DDBJ whole genome shotgun (WGS) entry which is preliminary data.</text>
</comment>
<comment type="catalytic activity">
    <reaction evidence="2 18 19">
        <text>(6R)-NADPHX = (6S)-NADPHX</text>
        <dbReference type="Rhea" id="RHEA:32227"/>
        <dbReference type="ChEBI" id="CHEBI:64076"/>
        <dbReference type="ChEBI" id="CHEBI:64077"/>
        <dbReference type="EC" id="5.1.99.6"/>
    </reaction>
</comment>
<dbReference type="GO" id="GO:0005524">
    <property type="term" value="F:ATP binding"/>
    <property type="evidence" value="ECO:0007669"/>
    <property type="project" value="UniProtKB-UniRule"/>
</dbReference>
<feature type="binding site" evidence="17">
    <location>
        <position position="438"/>
    </location>
    <ligand>
        <name>AMP</name>
        <dbReference type="ChEBI" id="CHEBI:456215"/>
    </ligand>
</feature>
<dbReference type="CDD" id="cd01171">
    <property type="entry name" value="YXKO-related"/>
    <property type="match status" value="1"/>
</dbReference>
<feature type="binding site" evidence="18">
    <location>
        <position position="163"/>
    </location>
    <ligand>
        <name>K(+)</name>
        <dbReference type="ChEBI" id="CHEBI:29103"/>
    </ligand>
</feature>
<evidence type="ECO:0000256" key="10">
    <source>
        <dbReference type="ARBA" id="ARBA00023027"/>
    </source>
</evidence>
<evidence type="ECO:0000256" key="5">
    <source>
        <dbReference type="ARBA" id="ARBA00022723"/>
    </source>
</evidence>
<dbReference type="GO" id="GO:0110051">
    <property type="term" value="P:metabolite repair"/>
    <property type="evidence" value="ECO:0007669"/>
    <property type="project" value="TreeGrafter"/>
</dbReference>
<dbReference type="PIRSF" id="PIRSF017184">
    <property type="entry name" value="Nnr"/>
    <property type="match status" value="1"/>
</dbReference>
<evidence type="ECO:0000256" key="8">
    <source>
        <dbReference type="ARBA" id="ARBA00022857"/>
    </source>
</evidence>
<evidence type="ECO:0000256" key="11">
    <source>
        <dbReference type="ARBA" id="ARBA00023235"/>
    </source>
</evidence>
<dbReference type="Pfam" id="PF01256">
    <property type="entry name" value="Carb_kinase"/>
    <property type="match status" value="1"/>
</dbReference>
<keyword evidence="6 17" id="KW-0547">Nucleotide-binding</keyword>
<comment type="subunit">
    <text evidence="17">Homotetramer.</text>
</comment>
<dbReference type="Proteomes" id="UP000451233">
    <property type="component" value="Unassembled WGS sequence"/>
</dbReference>